<protein>
    <submittedName>
        <fullName evidence="1">Uncharacterized protein</fullName>
    </submittedName>
</protein>
<dbReference type="EMBL" id="GISG01218992">
    <property type="protein sequence ID" value="MBA4662966.1"/>
    <property type="molecule type" value="Transcribed_RNA"/>
</dbReference>
<reference evidence="1" key="2">
    <citation type="submission" date="2020-07" db="EMBL/GenBank/DDBJ databases">
        <authorList>
            <person name="Vera ALvarez R."/>
            <person name="Arias-Moreno D.M."/>
            <person name="Jimenez-Jacinto V."/>
            <person name="Jimenez-Bremont J.F."/>
            <person name="Swaminathan K."/>
            <person name="Moose S.P."/>
            <person name="Guerrero-Gonzalez M.L."/>
            <person name="Marino-Ramirez L."/>
            <person name="Landsman D."/>
            <person name="Rodriguez-Kessler M."/>
            <person name="Delgado-Sanchez P."/>
        </authorList>
    </citation>
    <scope>NUCLEOTIDE SEQUENCE</scope>
    <source>
        <tissue evidence="1">Cladode</tissue>
    </source>
</reference>
<reference evidence="1" key="1">
    <citation type="journal article" date="2013" name="J. Plant Res.">
        <title>Effect of fungi and light on seed germination of three Opuntia species from semiarid lands of central Mexico.</title>
        <authorList>
            <person name="Delgado-Sanchez P."/>
            <person name="Jimenez-Bremont J.F."/>
            <person name="Guerrero-Gonzalez Mde L."/>
            <person name="Flores J."/>
        </authorList>
    </citation>
    <scope>NUCLEOTIDE SEQUENCE</scope>
    <source>
        <tissue evidence="1">Cladode</tissue>
    </source>
</reference>
<sequence length="115" mass="13472">MEKGRACQGREFQVLLIRVIHVVIRNLLNVMQKHLVHIMIVRGMWLMKPLKLDMDVQMLANQFMGRNKILLLSLLSNGRMKLIKMPPADQISLLISMTDFLATYYQLYFLRSLLV</sequence>
<evidence type="ECO:0000313" key="1">
    <source>
        <dbReference type="EMBL" id="MBA4662966.1"/>
    </source>
</evidence>
<accession>A0A7C9EDK8</accession>
<organism evidence="1">
    <name type="scientific">Opuntia streptacantha</name>
    <name type="common">Prickly pear cactus</name>
    <name type="synonym">Opuntia cardona</name>
    <dbReference type="NCBI Taxonomy" id="393608"/>
    <lineage>
        <taxon>Eukaryota</taxon>
        <taxon>Viridiplantae</taxon>
        <taxon>Streptophyta</taxon>
        <taxon>Embryophyta</taxon>
        <taxon>Tracheophyta</taxon>
        <taxon>Spermatophyta</taxon>
        <taxon>Magnoliopsida</taxon>
        <taxon>eudicotyledons</taxon>
        <taxon>Gunneridae</taxon>
        <taxon>Pentapetalae</taxon>
        <taxon>Caryophyllales</taxon>
        <taxon>Cactineae</taxon>
        <taxon>Cactaceae</taxon>
        <taxon>Opuntioideae</taxon>
        <taxon>Opuntia</taxon>
    </lineage>
</organism>
<name>A0A7C9EDK8_OPUST</name>
<proteinExistence type="predicted"/>
<dbReference type="AlphaFoldDB" id="A0A7C9EDK8"/>